<gene>
    <name evidence="2" type="ORF">VNI00_006938</name>
</gene>
<keyword evidence="1" id="KW-0812">Transmembrane</keyword>
<proteinExistence type="predicted"/>
<keyword evidence="3" id="KW-1185">Reference proteome</keyword>
<keyword evidence="1" id="KW-0472">Membrane</keyword>
<evidence type="ECO:0000313" key="2">
    <source>
        <dbReference type="EMBL" id="KAK7045943.1"/>
    </source>
</evidence>
<feature type="transmembrane region" description="Helical" evidence="1">
    <location>
        <begin position="174"/>
        <end position="195"/>
    </location>
</feature>
<comment type="caution">
    <text evidence="2">The sequence shown here is derived from an EMBL/GenBank/DDBJ whole genome shotgun (WGS) entry which is preliminary data.</text>
</comment>
<feature type="transmembrane region" description="Helical" evidence="1">
    <location>
        <begin position="132"/>
        <end position="154"/>
    </location>
</feature>
<dbReference type="AlphaFoldDB" id="A0AAW0D2T4"/>
<organism evidence="2 3">
    <name type="scientific">Paramarasmius palmivorus</name>
    <dbReference type="NCBI Taxonomy" id="297713"/>
    <lineage>
        <taxon>Eukaryota</taxon>
        <taxon>Fungi</taxon>
        <taxon>Dikarya</taxon>
        <taxon>Basidiomycota</taxon>
        <taxon>Agaricomycotina</taxon>
        <taxon>Agaricomycetes</taxon>
        <taxon>Agaricomycetidae</taxon>
        <taxon>Agaricales</taxon>
        <taxon>Marasmiineae</taxon>
        <taxon>Marasmiaceae</taxon>
        <taxon>Paramarasmius</taxon>
    </lineage>
</organism>
<accession>A0AAW0D2T4</accession>
<evidence type="ECO:0000256" key="1">
    <source>
        <dbReference type="SAM" id="Phobius"/>
    </source>
</evidence>
<feature type="transmembrane region" description="Helical" evidence="1">
    <location>
        <begin position="20"/>
        <end position="41"/>
    </location>
</feature>
<evidence type="ECO:0000313" key="3">
    <source>
        <dbReference type="Proteomes" id="UP001383192"/>
    </source>
</evidence>
<dbReference type="Proteomes" id="UP001383192">
    <property type="component" value="Unassembled WGS sequence"/>
</dbReference>
<reference evidence="2 3" key="1">
    <citation type="submission" date="2024-01" db="EMBL/GenBank/DDBJ databases">
        <title>A draft genome for a cacao thread blight-causing isolate of Paramarasmius palmivorus.</title>
        <authorList>
            <person name="Baruah I.K."/>
            <person name="Bukari Y."/>
            <person name="Amoako-Attah I."/>
            <person name="Meinhardt L.W."/>
            <person name="Bailey B.A."/>
            <person name="Cohen S.P."/>
        </authorList>
    </citation>
    <scope>NUCLEOTIDE SEQUENCE [LARGE SCALE GENOMIC DNA]</scope>
    <source>
        <strain evidence="2 3">GH-12</strain>
    </source>
</reference>
<protein>
    <submittedName>
        <fullName evidence="2">Uncharacterized protein</fullName>
    </submittedName>
</protein>
<sequence>MFPDNEPRDLWLQRFRLDGMVLAAFVYGIYFLLSIQASIVVRRSRRSSRLGKWKARLLYLYIIATLLLSTLGFACNARYTEDIWINMAHKGTPEDLIEYELDFWWNRVAMASDFVMIWVMYLLLLYRCFVIWNYYVGVVVGLVVVYLGVIGLSIAVMHCAQLKAVFINIKAEVAFLALSCIFNLLYTILISIRLLTVRKRVIDALGSAHAKSYTSLMAILVESAALYFVFGVVFVFAFGFKSKVQNLVFLEHSNIQVGLFEFGAQESNAHDAR</sequence>
<feature type="transmembrane region" description="Helical" evidence="1">
    <location>
        <begin position="57"/>
        <end position="79"/>
    </location>
</feature>
<keyword evidence="1" id="KW-1133">Transmembrane helix</keyword>
<dbReference type="EMBL" id="JAYKXP010000022">
    <property type="protein sequence ID" value="KAK7045943.1"/>
    <property type="molecule type" value="Genomic_DNA"/>
</dbReference>
<feature type="transmembrane region" description="Helical" evidence="1">
    <location>
        <begin position="104"/>
        <end position="125"/>
    </location>
</feature>
<name>A0AAW0D2T4_9AGAR</name>
<feature type="transmembrane region" description="Helical" evidence="1">
    <location>
        <begin position="216"/>
        <end position="240"/>
    </location>
</feature>